<evidence type="ECO:0000259" key="5">
    <source>
        <dbReference type="PROSITE" id="PS50977"/>
    </source>
</evidence>
<evidence type="ECO:0000256" key="3">
    <source>
        <dbReference type="ARBA" id="ARBA00023163"/>
    </source>
</evidence>
<keyword evidence="1" id="KW-0805">Transcription regulation</keyword>
<keyword evidence="3" id="KW-0804">Transcription</keyword>
<evidence type="ECO:0000313" key="6">
    <source>
        <dbReference type="EMBL" id="TQS46203.1"/>
    </source>
</evidence>
<dbReference type="Proteomes" id="UP000317982">
    <property type="component" value="Unassembled WGS sequence"/>
</dbReference>
<dbReference type="InterPro" id="IPR009057">
    <property type="entry name" value="Homeodomain-like_sf"/>
</dbReference>
<dbReference type="PANTHER" id="PTHR30055">
    <property type="entry name" value="HTH-TYPE TRANSCRIPTIONAL REGULATOR RUTR"/>
    <property type="match status" value="1"/>
</dbReference>
<evidence type="ECO:0000313" key="7">
    <source>
        <dbReference type="Proteomes" id="UP000317982"/>
    </source>
</evidence>
<dbReference type="AlphaFoldDB" id="A0A545AXY7"/>
<dbReference type="InterPro" id="IPR001647">
    <property type="entry name" value="HTH_TetR"/>
</dbReference>
<sequence>MNEPTRVDGRRTHDRLLAAAEAIFAEHGTDASLREISRRAGVGIATFYRHFPTREVLLEALVGQSFARLSARGAELLTAPDPAAAFADWIRTLAVALVRYDGLPNSVAAALHDPGSTLHRSCVEFRSATTELLRRAQQHGAVRADLTSDELLAAVNGMAWAARLHPDAPLDRFVKILLHGTSVHAATEADGIGP</sequence>
<dbReference type="InterPro" id="IPR050109">
    <property type="entry name" value="HTH-type_TetR-like_transc_reg"/>
</dbReference>
<name>A0A545AXY7_9ACTN</name>
<dbReference type="Pfam" id="PF00440">
    <property type="entry name" value="TetR_N"/>
    <property type="match status" value="1"/>
</dbReference>
<dbReference type="InterPro" id="IPR049445">
    <property type="entry name" value="TetR_SbtR-like_C"/>
</dbReference>
<dbReference type="GO" id="GO:0003700">
    <property type="term" value="F:DNA-binding transcription factor activity"/>
    <property type="evidence" value="ECO:0007669"/>
    <property type="project" value="TreeGrafter"/>
</dbReference>
<dbReference type="InParanoid" id="A0A545AXY7"/>
<dbReference type="Pfam" id="PF21597">
    <property type="entry name" value="TetR_C_43"/>
    <property type="match status" value="1"/>
</dbReference>
<evidence type="ECO:0000256" key="2">
    <source>
        <dbReference type="ARBA" id="ARBA00023125"/>
    </source>
</evidence>
<dbReference type="OrthoDB" id="9809994at2"/>
<proteinExistence type="predicted"/>
<evidence type="ECO:0000256" key="4">
    <source>
        <dbReference type="PROSITE-ProRule" id="PRU00335"/>
    </source>
</evidence>
<feature type="domain" description="HTH tetR-type" evidence="5">
    <location>
        <begin position="10"/>
        <end position="69"/>
    </location>
</feature>
<dbReference type="SUPFAM" id="SSF48498">
    <property type="entry name" value="Tetracyclin repressor-like, C-terminal domain"/>
    <property type="match status" value="1"/>
</dbReference>
<dbReference type="Gene3D" id="1.10.357.10">
    <property type="entry name" value="Tetracycline Repressor, domain 2"/>
    <property type="match status" value="1"/>
</dbReference>
<dbReference type="RefSeq" id="WP_142703610.1">
    <property type="nucleotide sequence ID" value="NZ_VIRS01000003.1"/>
</dbReference>
<keyword evidence="7" id="KW-1185">Reference proteome</keyword>
<comment type="caution">
    <text evidence="6">The sequence shown here is derived from an EMBL/GenBank/DDBJ whole genome shotgun (WGS) entry which is preliminary data.</text>
</comment>
<dbReference type="InterPro" id="IPR036271">
    <property type="entry name" value="Tet_transcr_reg_TetR-rel_C_sf"/>
</dbReference>
<reference evidence="6 7" key="1">
    <citation type="submission" date="2019-07" db="EMBL/GenBank/DDBJ databases">
        <title>Cryptosporangium phraense sp. nov., isolated from plant litter.</title>
        <authorList>
            <person name="Suriyachadkun C."/>
        </authorList>
    </citation>
    <scope>NUCLEOTIDE SEQUENCE [LARGE SCALE GENOMIC DNA]</scope>
    <source>
        <strain evidence="6 7">A-T 5661</strain>
    </source>
</reference>
<gene>
    <name evidence="6" type="ORF">FL583_06940</name>
</gene>
<dbReference type="PANTHER" id="PTHR30055:SF234">
    <property type="entry name" value="HTH-TYPE TRANSCRIPTIONAL REGULATOR BETI"/>
    <property type="match status" value="1"/>
</dbReference>
<dbReference type="SUPFAM" id="SSF46689">
    <property type="entry name" value="Homeodomain-like"/>
    <property type="match status" value="1"/>
</dbReference>
<dbReference type="PROSITE" id="PS50977">
    <property type="entry name" value="HTH_TETR_2"/>
    <property type="match status" value="1"/>
</dbReference>
<dbReference type="GO" id="GO:0000976">
    <property type="term" value="F:transcription cis-regulatory region binding"/>
    <property type="evidence" value="ECO:0007669"/>
    <property type="project" value="TreeGrafter"/>
</dbReference>
<dbReference type="EMBL" id="VIRS01000003">
    <property type="protein sequence ID" value="TQS46203.1"/>
    <property type="molecule type" value="Genomic_DNA"/>
</dbReference>
<dbReference type="PRINTS" id="PR00455">
    <property type="entry name" value="HTHTETR"/>
</dbReference>
<feature type="DNA-binding region" description="H-T-H motif" evidence="4">
    <location>
        <begin position="32"/>
        <end position="51"/>
    </location>
</feature>
<keyword evidence="2 4" id="KW-0238">DNA-binding</keyword>
<organism evidence="6 7">
    <name type="scientific">Cryptosporangium phraense</name>
    <dbReference type="NCBI Taxonomy" id="2593070"/>
    <lineage>
        <taxon>Bacteria</taxon>
        <taxon>Bacillati</taxon>
        <taxon>Actinomycetota</taxon>
        <taxon>Actinomycetes</taxon>
        <taxon>Cryptosporangiales</taxon>
        <taxon>Cryptosporangiaceae</taxon>
        <taxon>Cryptosporangium</taxon>
    </lineage>
</organism>
<protein>
    <submittedName>
        <fullName evidence="6">TetR/AcrR family transcriptional regulator</fullName>
    </submittedName>
</protein>
<evidence type="ECO:0000256" key="1">
    <source>
        <dbReference type="ARBA" id="ARBA00023015"/>
    </source>
</evidence>
<accession>A0A545AXY7</accession>